<dbReference type="Proteomes" id="UP000019063">
    <property type="component" value="Unassembled WGS sequence"/>
</dbReference>
<dbReference type="SMART" id="SM00418">
    <property type="entry name" value="HTH_ARSR"/>
    <property type="match status" value="1"/>
</dbReference>
<dbReference type="PRINTS" id="PR00778">
    <property type="entry name" value="HTHARSR"/>
</dbReference>
<protein>
    <submittedName>
        <fullName evidence="5">ArsR family transcriptional regulator</fullName>
    </submittedName>
</protein>
<evidence type="ECO:0000256" key="1">
    <source>
        <dbReference type="ARBA" id="ARBA00023015"/>
    </source>
</evidence>
<dbReference type="InterPro" id="IPR036388">
    <property type="entry name" value="WH-like_DNA-bd_sf"/>
</dbReference>
<feature type="domain" description="HTH arsR-type" evidence="4">
    <location>
        <begin position="12"/>
        <end position="103"/>
    </location>
</feature>
<dbReference type="OrthoDB" id="194599at2"/>
<evidence type="ECO:0000256" key="3">
    <source>
        <dbReference type="ARBA" id="ARBA00023163"/>
    </source>
</evidence>
<dbReference type="PROSITE" id="PS50987">
    <property type="entry name" value="HTH_ARSR_2"/>
    <property type="match status" value="1"/>
</dbReference>
<dbReference type="PANTHER" id="PTHR43132:SF6">
    <property type="entry name" value="HTH-TYPE TRANSCRIPTIONAL REPRESSOR CZRA"/>
    <property type="match status" value="1"/>
</dbReference>
<dbReference type="NCBIfam" id="NF033788">
    <property type="entry name" value="HTH_metalloreg"/>
    <property type="match status" value="1"/>
</dbReference>
<dbReference type="EMBL" id="AQQW01000002">
    <property type="protein sequence ID" value="ETW14019.1"/>
    <property type="molecule type" value="Genomic_DNA"/>
</dbReference>
<accession>W4HMT4</accession>
<reference evidence="5 6" key="1">
    <citation type="journal article" date="2014" name="Antonie Van Leeuwenhoek">
        <title>Roseivivax atlanticus sp. nov., isolated from surface seawater of the Atlantic Ocean.</title>
        <authorList>
            <person name="Li G."/>
            <person name="Lai Q."/>
            <person name="Liu X."/>
            <person name="Sun F."/>
            <person name="Shao Z."/>
        </authorList>
    </citation>
    <scope>NUCLEOTIDE SEQUENCE [LARGE SCALE GENOMIC DNA]</scope>
    <source>
        <strain evidence="5 6">22II-s10s</strain>
    </source>
</reference>
<dbReference type="InterPro" id="IPR051011">
    <property type="entry name" value="Metal_resp_trans_reg"/>
</dbReference>
<evidence type="ECO:0000313" key="5">
    <source>
        <dbReference type="EMBL" id="ETW14019.1"/>
    </source>
</evidence>
<keyword evidence="3" id="KW-0804">Transcription</keyword>
<evidence type="ECO:0000313" key="6">
    <source>
        <dbReference type="Proteomes" id="UP000019063"/>
    </source>
</evidence>
<proteinExistence type="predicted"/>
<dbReference type="Pfam" id="PF01022">
    <property type="entry name" value="HTH_5"/>
    <property type="match status" value="1"/>
</dbReference>
<sequence length="103" mass="11823">MPSKQGTTVATREFEGADRATGYLKTLAHRGRLSILHYLQDGEKSVGQLEALLDTRQAAVSQMLARLRDDDLVLTRRQGKTVYYRLNDDLTERMLGLLRERFR</sequence>
<dbReference type="RefSeq" id="WP_051487370.1">
    <property type="nucleotide sequence ID" value="NZ_AQQW01000002.1"/>
</dbReference>
<comment type="caution">
    <text evidence="5">The sequence shown here is derived from an EMBL/GenBank/DDBJ whole genome shotgun (WGS) entry which is preliminary data.</text>
</comment>
<dbReference type="CDD" id="cd00090">
    <property type="entry name" value="HTH_ARSR"/>
    <property type="match status" value="1"/>
</dbReference>
<dbReference type="SUPFAM" id="SSF46785">
    <property type="entry name" value="Winged helix' DNA-binding domain"/>
    <property type="match status" value="1"/>
</dbReference>
<gene>
    <name evidence="5" type="ORF">ATO8_03976</name>
</gene>
<dbReference type="eggNOG" id="COG0640">
    <property type="taxonomic scope" value="Bacteria"/>
</dbReference>
<keyword evidence="6" id="KW-1185">Reference proteome</keyword>
<dbReference type="GO" id="GO:0003677">
    <property type="term" value="F:DNA binding"/>
    <property type="evidence" value="ECO:0007669"/>
    <property type="project" value="UniProtKB-KW"/>
</dbReference>
<keyword evidence="2" id="KW-0238">DNA-binding</keyword>
<dbReference type="InterPro" id="IPR001845">
    <property type="entry name" value="HTH_ArsR_DNA-bd_dom"/>
</dbReference>
<dbReference type="Gene3D" id="1.10.10.10">
    <property type="entry name" value="Winged helix-like DNA-binding domain superfamily/Winged helix DNA-binding domain"/>
    <property type="match status" value="1"/>
</dbReference>
<evidence type="ECO:0000256" key="2">
    <source>
        <dbReference type="ARBA" id="ARBA00023125"/>
    </source>
</evidence>
<name>W4HMT4_9RHOB</name>
<dbReference type="AlphaFoldDB" id="W4HMT4"/>
<keyword evidence="1" id="KW-0805">Transcription regulation</keyword>
<dbReference type="PATRIC" id="fig|1317118.6.peg.822"/>
<dbReference type="InterPro" id="IPR011991">
    <property type="entry name" value="ArsR-like_HTH"/>
</dbReference>
<dbReference type="GO" id="GO:0003700">
    <property type="term" value="F:DNA-binding transcription factor activity"/>
    <property type="evidence" value="ECO:0007669"/>
    <property type="project" value="InterPro"/>
</dbReference>
<dbReference type="InterPro" id="IPR036390">
    <property type="entry name" value="WH_DNA-bd_sf"/>
</dbReference>
<evidence type="ECO:0000259" key="4">
    <source>
        <dbReference type="PROSITE" id="PS50987"/>
    </source>
</evidence>
<dbReference type="PANTHER" id="PTHR43132">
    <property type="entry name" value="ARSENICAL RESISTANCE OPERON REPRESSOR ARSR-RELATED"/>
    <property type="match status" value="1"/>
</dbReference>
<organism evidence="5 6">
    <name type="scientific">Roseivivax marinus</name>
    <dbReference type="NCBI Taxonomy" id="1379903"/>
    <lineage>
        <taxon>Bacteria</taxon>
        <taxon>Pseudomonadati</taxon>
        <taxon>Pseudomonadota</taxon>
        <taxon>Alphaproteobacteria</taxon>
        <taxon>Rhodobacterales</taxon>
        <taxon>Roseobacteraceae</taxon>
        <taxon>Roseivivax</taxon>
    </lineage>
</organism>
<dbReference type="STRING" id="1379903.ATO8_03976"/>